<reference evidence="15" key="1">
    <citation type="submission" date="2017-02" db="EMBL/GenBank/DDBJ databases">
        <authorList>
            <person name="Mornico D."/>
        </authorList>
    </citation>
    <scope>NUCLEOTIDE SEQUENCE [LARGE SCALE GENOMIC DNA]</scope>
</reference>
<keyword evidence="9" id="KW-0238">DNA-binding</keyword>
<dbReference type="InterPro" id="IPR001001">
    <property type="entry name" value="DNA_polIII_beta"/>
</dbReference>
<feature type="domain" description="DNA polymerase III beta sliding clamp central" evidence="12">
    <location>
        <begin position="133"/>
        <end position="268"/>
    </location>
</feature>
<dbReference type="STRING" id="1945520.A1019T_01677"/>
<evidence type="ECO:0000256" key="3">
    <source>
        <dbReference type="ARBA" id="ARBA00021035"/>
    </source>
</evidence>
<dbReference type="Proteomes" id="UP000188169">
    <property type="component" value="Unassembled WGS sequence"/>
</dbReference>
<sequence>MQLSINRELLLKAINLIAKAADKRHNMVVLGNIKLEVTEQLLILTASDLEVELSAEVKLGNGATGVVGATTLPAYKLHEICKLLPKDTMINLAAEANERCIITSGKSRFVLGTLPAAEFPVLGNPANITPLTLSRAVLMDLMAKTQFAMAIQDVRYYLTGMLFEVAQRQLTTVATDGHRLALARSVIDVADDFTMQAILPRKAVIELERLGNELGKLVGDNDGNLTLVFGREFLQVALPFGNVDSTGQIDDSIKVTFTARLIDGKFPDYRRVMPSNTDKIALANKEQMTDVLRRVSILSNEKSRGVIFKFSQDGNVEVRANNAEQDEAVEALQVKYQGEPIELSFNAAYLQDVLDVLAGDVQLHMSQANSSVLVNQLNDTQHQYVIMPMRI</sequence>
<evidence type="ECO:0000256" key="2">
    <source>
        <dbReference type="ARBA" id="ARBA00010752"/>
    </source>
</evidence>
<dbReference type="GO" id="GO:0005737">
    <property type="term" value="C:cytoplasm"/>
    <property type="evidence" value="ECO:0007669"/>
    <property type="project" value="UniProtKB-SubCell"/>
</dbReference>
<dbReference type="InterPro" id="IPR046938">
    <property type="entry name" value="DNA_clamp_sf"/>
</dbReference>
<dbReference type="PANTHER" id="PTHR30478:SF0">
    <property type="entry name" value="BETA SLIDING CLAMP"/>
    <property type="match status" value="1"/>
</dbReference>
<keyword evidence="7 10" id="KW-0235">DNA replication</keyword>
<keyword evidence="5 10" id="KW-0808">Transferase</keyword>
<dbReference type="PIRSF" id="PIRSF000804">
    <property type="entry name" value="DNA_pol_III_b"/>
    <property type="match status" value="1"/>
</dbReference>
<dbReference type="InterPro" id="IPR022635">
    <property type="entry name" value="DNA_polIII_beta_C"/>
</dbReference>
<evidence type="ECO:0000256" key="8">
    <source>
        <dbReference type="ARBA" id="ARBA00022932"/>
    </source>
</evidence>
<keyword evidence="8 10" id="KW-0239">DNA-directed DNA polymerase</keyword>
<dbReference type="InterPro" id="IPR022637">
    <property type="entry name" value="DNA_polIII_beta_cen"/>
</dbReference>
<dbReference type="AlphaFoldDB" id="A0A1R4EGW9"/>
<dbReference type="Pfam" id="PF02768">
    <property type="entry name" value="DNA_pol3_beta_3"/>
    <property type="match status" value="1"/>
</dbReference>
<comment type="function">
    <text evidence="10">Confers DNA tethering and processivity to DNA polymerases and other proteins. Acts as a clamp, forming a ring around DNA (a reaction catalyzed by the clamp-loading complex) which diffuses in an ATP-independent manner freely and bidirectionally along dsDNA. Initially characterized for its ability to contact the catalytic subunit of DNA polymerase III (Pol III), a complex, multichain enzyme responsible for most of the replicative synthesis in bacteria; Pol III exhibits 3'-5' exonuclease proofreading activity. The beta chain is required for initiation of replication as well as for processivity of DNA replication.</text>
</comment>
<evidence type="ECO:0000259" key="11">
    <source>
        <dbReference type="Pfam" id="PF00712"/>
    </source>
</evidence>
<dbReference type="OrthoDB" id="8421503at2"/>
<dbReference type="GO" id="GO:0003887">
    <property type="term" value="F:DNA-directed DNA polymerase activity"/>
    <property type="evidence" value="ECO:0007669"/>
    <property type="project" value="UniProtKB-UniRule"/>
</dbReference>
<evidence type="ECO:0000256" key="10">
    <source>
        <dbReference type="PIRNR" id="PIRNR000804"/>
    </source>
</evidence>
<dbReference type="SMART" id="SM00480">
    <property type="entry name" value="POL3Bc"/>
    <property type="match status" value="1"/>
</dbReference>
<dbReference type="GO" id="GO:0009360">
    <property type="term" value="C:DNA polymerase III complex"/>
    <property type="evidence" value="ECO:0007669"/>
    <property type="project" value="InterPro"/>
</dbReference>
<feature type="domain" description="DNA polymerase III beta sliding clamp N-terminal" evidence="11">
    <location>
        <begin position="1"/>
        <end position="122"/>
    </location>
</feature>
<protein>
    <recommendedName>
        <fullName evidence="3 10">Beta sliding clamp</fullName>
    </recommendedName>
</protein>
<organism evidence="14 15">
    <name type="scientific">Psychrobacter pasteurii</name>
    <dbReference type="NCBI Taxonomy" id="1945520"/>
    <lineage>
        <taxon>Bacteria</taxon>
        <taxon>Pseudomonadati</taxon>
        <taxon>Pseudomonadota</taxon>
        <taxon>Gammaproteobacteria</taxon>
        <taxon>Moraxellales</taxon>
        <taxon>Moraxellaceae</taxon>
        <taxon>Psychrobacter</taxon>
    </lineage>
</organism>
<evidence type="ECO:0000259" key="12">
    <source>
        <dbReference type="Pfam" id="PF02767"/>
    </source>
</evidence>
<dbReference type="InterPro" id="IPR022634">
    <property type="entry name" value="DNA_polIII_beta_N"/>
</dbReference>
<dbReference type="Pfam" id="PF00712">
    <property type="entry name" value="DNA_pol3_beta"/>
    <property type="match status" value="1"/>
</dbReference>
<dbReference type="GO" id="GO:0003677">
    <property type="term" value="F:DNA binding"/>
    <property type="evidence" value="ECO:0007669"/>
    <property type="project" value="UniProtKB-UniRule"/>
</dbReference>
<dbReference type="NCBIfam" id="TIGR00663">
    <property type="entry name" value="dnan"/>
    <property type="match status" value="1"/>
</dbReference>
<dbReference type="GO" id="GO:0006271">
    <property type="term" value="P:DNA strand elongation involved in DNA replication"/>
    <property type="evidence" value="ECO:0007669"/>
    <property type="project" value="TreeGrafter"/>
</dbReference>
<dbReference type="RefSeq" id="WP_077449085.1">
    <property type="nucleotide sequence ID" value="NZ_FUGD01000098.1"/>
</dbReference>
<dbReference type="SUPFAM" id="SSF55979">
    <property type="entry name" value="DNA clamp"/>
    <property type="match status" value="3"/>
</dbReference>
<evidence type="ECO:0000256" key="1">
    <source>
        <dbReference type="ARBA" id="ARBA00004496"/>
    </source>
</evidence>
<evidence type="ECO:0000256" key="5">
    <source>
        <dbReference type="ARBA" id="ARBA00022679"/>
    </source>
</evidence>
<gene>
    <name evidence="14" type="primary">dnaN</name>
    <name evidence="14" type="ORF">A1019T_01677</name>
</gene>
<dbReference type="Gene3D" id="3.10.150.10">
    <property type="entry name" value="DNA Polymerase III, subunit A, domain 2"/>
    <property type="match status" value="1"/>
</dbReference>
<evidence type="ECO:0000313" key="15">
    <source>
        <dbReference type="Proteomes" id="UP000188169"/>
    </source>
</evidence>
<dbReference type="Gene3D" id="3.70.10.10">
    <property type="match status" value="1"/>
</dbReference>
<evidence type="ECO:0000259" key="13">
    <source>
        <dbReference type="Pfam" id="PF02768"/>
    </source>
</evidence>
<evidence type="ECO:0000256" key="9">
    <source>
        <dbReference type="ARBA" id="ARBA00023125"/>
    </source>
</evidence>
<feature type="domain" description="DNA polymerase III beta sliding clamp C-terminal" evidence="13">
    <location>
        <begin position="270"/>
        <end position="390"/>
    </location>
</feature>
<dbReference type="Pfam" id="PF02767">
    <property type="entry name" value="DNA_pol3_beta_2"/>
    <property type="match status" value="1"/>
</dbReference>
<dbReference type="CDD" id="cd00140">
    <property type="entry name" value="beta_clamp"/>
    <property type="match status" value="1"/>
</dbReference>
<evidence type="ECO:0000256" key="4">
    <source>
        <dbReference type="ARBA" id="ARBA00022490"/>
    </source>
</evidence>
<evidence type="ECO:0000256" key="6">
    <source>
        <dbReference type="ARBA" id="ARBA00022695"/>
    </source>
</evidence>
<comment type="similarity">
    <text evidence="2 10">Belongs to the beta sliding clamp family.</text>
</comment>
<keyword evidence="6 10" id="KW-0548">Nucleotidyltransferase</keyword>
<accession>A0A1R4EGW9</accession>
<proteinExistence type="inferred from homology"/>
<name>A0A1R4EGW9_9GAMM</name>
<comment type="subunit">
    <text evidence="10">Forms a ring-shaped head-to-tail homodimer around DNA.</text>
</comment>
<evidence type="ECO:0000256" key="7">
    <source>
        <dbReference type="ARBA" id="ARBA00022705"/>
    </source>
</evidence>
<evidence type="ECO:0000313" key="14">
    <source>
        <dbReference type="EMBL" id="SJM37693.1"/>
    </source>
</evidence>
<dbReference type="GO" id="GO:0008408">
    <property type="term" value="F:3'-5' exonuclease activity"/>
    <property type="evidence" value="ECO:0007669"/>
    <property type="project" value="InterPro"/>
</dbReference>
<keyword evidence="4 10" id="KW-0963">Cytoplasm</keyword>
<keyword evidence="15" id="KW-1185">Reference proteome</keyword>
<comment type="subcellular location">
    <subcellularLocation>
        <location evidence="1 10">Cytoplasm</location>
    </subcellularLocation>
</comment>
<dbReference type="PANTHER" id="PTHR30478">
    <property type="entry name" value="DNA POLYMERASE III SUBUNIT BETA"/>
    <property type="match status" value="1"/>
</dbReference>
<dbReference type="EMBL" id="FUGD01000098">
    <property type="protein sequence ID" value="SJM37693.1"/>
    <property type="molecule type" value="Genomic_DNA"/>
</dbReference>